<comment type="caution">
    <text evidence="1">The sequence shown here is derived from an EMBL/GenBank/DDBJ whole genome shotgun (WGS) entry which is preliminary data.</text>
</comment>
<protein>
    <submittedName>
        <fullName evidence="1">Uncharacterized protein</fullName>
    </submittedName>
</protein>
<evidence type="ECO:0000313" key="2">
    <source>
        <dbReference type="Proteomes" id="UP000214646"/>
    </source>
</evidence>
<dbReference type="Proteomes" id="UP000214646">
    <property type="component" value="Unassembled WGS sequence"/>
</dbReference>
<keyword evidence="2" id="KW-1185">Reference proteome</keyword>
<dbReference type="EMBL" id="NIDE01000007">
    <property type="protein sequence ID" value="OWK40820.1"/>
    <property type="molecule type" value="Genomic_DNA"/>
</dbReference>
<reference evidence="2" key="1">
    <citation type="submission" date="2017-06" db="EMBL/GenBank/DDBJ databases">
        <title>Genome analysis of Fimbriiglobus ruber SP5, the first member of the order Planctomycetales with confirmed chitinolytic capability.</title>
        <authorList>
            <person name="Ravin N.V."/>
            <person name="Rakitin A.L."/>
            <person name="Ivanova A.A."/>
            <person name="Beletsky A.V."/>
            <person name="Kulichevskaya I.S."/>
            <person name="Mardanov A.V."/>
            <person name="Dedysh S.N."/>
        </authorList>
    </citation>
    <scope>NUCLEOTIDE SEQUENCE [LARGE SCALE GENOMIC DNA]</scope>
    <source>
        <strain evidence="2">SP5</strain>
    </source>
</reference>
<accession>A0A225DH44</accession>
<name>A0A225DH44_9BACT</name>
<proteinExistence type="predicted"/>
<dbReference type="AlphaFoldDB" id="A0A225DH44"/>
<dbReference type="RefSeq" id="WP_161967534.1">
    <property type="nucleotide sequence ID" value="NZ_NIDE01000007.1"/>
</dbReference>
<gene>
    <name evidence="1" type="ORF">FRUB_04712</name>
</gene>
<evidence type="ECO:0000313" key="1">
    <source>
        <dbReference type="EMBL" id="OWK40820.1"/>
    </source>
</evidence>
<sequence>MVGRFALEEYHRGLKQATNVEWCQCLKAVAQRGHIGLAVRRSWWSSSGASGPV</sequence>
<organism evidence="1 2">
    <name type="scientific">Fimbriiglobus ruber</name>
    <dbReference type="NCBI Taxonomy" id="1908690"/>
    <lineage>
        <taxon>Bacteria</taxon>
        <taxon>Pseudomonadati</taxon>
        <taxon>Planctomycetota</taxon>
        <taxon>Planctomycetia</taxon>
        <taxon>Gemmatales</taxon>
        <taxon>Gemmataceae</taxon>
        <taxon>Fimbriiglobus</taxon>
    </lineage>
</organism>
<dbReference type="OrthoDB" id="930039at2"/>